<keyword evidence="4" id="KW-1185">Reference proteome</keyword>
<evidence type="ECO:0000313" key="3">
    <source>
        <dbReference type="Proteomes" id="UP000060390"/>
    </source>
</evidence>
<reference evidence="3" key="2">
    <citation type="submission" date="2015-05" db="EMBL/GenBank/DDBJ databases">
        <title>Complete genome sequence of Halanaeroarchaeum sulfurireducens type strain M27-SA2, a sulfate-reducer haloarchaeon from marine anoxic lake Medee.</title>
        <authorList>
            <person name="Messina E."/>
            <person name="Kublanov I.V."/>
            <person name="Toshchakov S."/>
            <person name="Arcadi E."/>
            <person name="La Spada G."/>
            <person name="La Cono V."/>
            <person name="Yakimov M.M."/>
        </authorList>
    </citation>
    <scope>NUCLEOTIDE SEQUENCE [LARGE SCALE GENOMIC DNA]</scope>
    <source>
        <strain evidence="3">M27-SA2</strain>
        <plasmid evidence="3">Plasmid pM27-SA2-01</plasmid>
    </source>
</reference>
<dbReference type="Proteomes" id="UP000060390">
    <property type="component" value="Plasmid pM27-SA2-01"/>
</dbReference>
<dbReference type="KEGG" id="hsu:HLASF_3083"/>
<dbReference type="EMBL" id="CP011565">
    <property type="protein sequence ID" value="ALG83153.1"/>
    <property type="molecule type" value="Genomic_DNA"/>
</dbReference>
<dbReference type="GeneID" id="26011607"/>
<dbReference type="RefSeq" id="WP_050049467.1">
    <property type="nucleotide sequence ID" value="NZ_CP008875.1"/>
</dbReference>
<geneLocation type="plasmid" evidence="1 4">
    <name>pHSR2-01</name>
</geneLocation>
<dbReference type="EMBL" id="CP008875">
    <property type="protein sequence ID" value="AKH98709.1"/>
    <property type="molecule type" value="Genomic_DNA"/>
</dbReference>
<evidence type="ECO:0000313" key="1">
    <source>
        <dbReference type="EMBL" id="AKH98709.1"/>
    </source>
</evidence>
<dbReference type="HOGENOM" id="CLU_2379289_0_0_2"/>
<evidence type="ECO:0000313" key="2">
    <source>
        <dbReference type="EMBL" id="ALG83153.1"/>
    </source>
</evidence>
<evidence type="ECO:0000313" key="4">
    <source>
        <dbReference type="Proteomes" id="UP000069906"/>
    </source>
</evidence>
<proteinExistence type="predicted"/>
<protein>
    <submittedName>
        <fullName evidence="1">Uncharacterized protein</fullName>
    </submittedName>
</protein>
<dbReference type="AlphaFoldDB" id="A0A0F7PGM4"/>
<sequence length="94" mass="10513">MSYETIARQGENRFLIVDAEYISGETLQDGAMCRIVDTQQGTMSDTMPVASVMAHSPGWTDRTQVDESFPDIDELLEMVDMESVPSESMEETVE</sequence>
<dbReference type="Proteomes" id="UP000069906">
    <property type="component" value="Plasmid pHSR2-01"/>
</dbReference>
<dbReference type="KEGG" id="hsf:HLASA_3085"/>
<name>A0A0F7PGM4_9EURY</name>
<keyword evidence="1" id="KW-0614">Plasmid</keyword>
<organism evidence="1 4">
    <name type="scientific">Halanaeroarchaeum sulfurireducens</name>
    <dbReference type="NCBI Taxonomy" id="1604004"/>
    <lineage>
        <taxon>Archaea</taxon>
        <taxon>Methanobacteriati</taxon>
        <taxon>Methanobacteriota</taxon>
        <taxon>Stenosarchaea group</taxon>
        <taxon>Halobacteria</taxon>
        <taxon>Halobacteriales</taxon>
        <taxon>Halobacteriaceae</taxon>
        <taxon>Halanaeroarchaeum</taxon>
    </lineage>
</organism>
<reference evidence="2 3" key="3">
    <citation type="journal article" date="2016" name="Stand. Genomic Sci.">
        <title>Complete genome sequence of 'Halanaeroarchaeum sulfurireducens' M27-SA2, a sulfur-reducing and acetate-oxidizing haloarchaeon from the deep-sea hypersaline anoxic lake Medee.</title>
        <authorList>
            <person name="Messina E."/>
            <person name="Sorokin D.Y."/>
            <person name="Kublanov I.V."/>
            <person name="Toshchakov S."/>
            <person name="Lopatina A."/>
            <person name="Arcadi E."/>
            <person name="Smedile F."/>
            <person name="La Spada G."/>
            <person name="La Cono V."/>
            <person name="Yakimov M.M."/>
        </authorList>
    </citation>
    <scope>NUCLEOTIDE SEQUENCE [LARGE SCALE GENOMIC DNA]</scope>
    <source>
        <strain evidence="2 3">M27-SA2</strain>
        <plasmid evidence="3">Plasmid pM27-SA2-01</plasmid>
        <plasmid evidence="2">pM27-SA2-01</plasmid>
    </source>
</reference>
<gene>
    <name evidence="2" type="ORF">HLASA_3085</name>
    <name evidence="1" type="ORF">HLASF_3083</name>
</gene>
<geneLocation type="plasmid" evidence="2 3">
    <name>pM27-SA2-01</name>
</geneLocation>
<reference evidence="1 4" key="1">
    <citation type="submission" date="2014-06" db="EMBL/GenBank/DDBJ databases">
        <title>Secret life of haloarchaea: discovery of obligatory anaerobic haloarchaea growing by dissimilatory sulfur reduction.</title>
        <authorList>
            <person name="Sorokin D.Y."/>
            <person name="Kublanov I.V."/>
            <person name="Gavrilov S.N."/>
            <person name="Ferrer M."/>
            <person name="Golyshin P.N."/>
            <person name="Messina E."/>
            <person name="La Cono V."/>
            <person name="Yakimov M.M."/>
        </authorList>
    </citation>
    <scope>NUCLEOTIDE SEQUENCE [LARGE SCALE GENOMIC DNA]</scope>
    <source>
        <strain evidence="1 4">HSR2</strain>
        <plasmid evidence="1 4">pHSR2-01</plasmid>
    </source>
</reference>
<accession>A0A0F7PGM4</accession>